<reference evidence="2 3" key="1">
    <citation type="journal article" date="2015" name="Genome Announc.">
        <title>Expanding the biotechnology potential of lactobacilli through comparative genomics of 213 strains and associated genera.</title>
        <authorList>
            <person name="Sun Z."/>
            <person name="Harris H.M."/>
            <person name="McCann A."/>
            <person name="Guo C."/>
            <person name="Argimon S."/>
            <person name="Zhang W."/>
            <person name="Yang X."/>
            <person name="Jeffery I.B."/>
            <person name="Cooney J.C."/>
            <person name="Kagawa T.F."/>
            <person name="Liu W."/>
            <person name="Song Y."/>
            <person name="Salvetti E."/>
            <person name="Wrobel A."/>
            <person name="Rasinkangas P."/>
            <person name="Parkhill J."/>
            <person name="Rea M.C."/>
            <person name="O'Sullivan O."/>
            <person name="Ritari J."/>
            <person name="Douillard F.P."/>
            <person name="Paul Ross R."/>
            <person name="Yang R."/>
            <person name="Briner A.E."/>
            <person name="Felis G.E."/>
            <person name="de Vos W.M."/>
            <person name="Barrangou R."/>
            <person name="Klaenhammer T.R."/>
            <person name="Caufield P.W."/>
            <person name="Cui Y."/>
            <person name="Zhang H."/>
            <person name="O'Toole P.W."/>
        </authorList>
    </citation>
    <scope>NUCLEOTIDE SEQUENCE [LARGE SCALE GENOMIC DNA]</scope>
    <source>
        <strain evidence="2 3">DSM 21115</strain>
    </source>
</reference>
<organism evidence="2 3">
    <name type="scientific">Lactiplantibacillus fabifermentans DSM 21115</name>
    <dbReference type="NCBI Taxonomy" id="1413187"/>
    <lineage>
        <taxon>Bacteria</taxon>
        <taxon>Bacillati</taxon>
        <taxon>Bacillota</taxon>
        <taxon>Bacilli</taxon>
        <taxon>Lactobacillales</taxon>
        <taxon>Lactobacillaceae</taxon>
        <taxon>Lactiplantibacillus</taxon>
    </lineage>
</organism>
<protein>
    <submittedName>
        <fullName evidence="2">Uncharacterized protein</fullName>
    </submittedName>
</protein>
<keyword evidence="1" id="KW-0812">Transmembrane</keyword>
<keyword evidence="1" id="KW-0472">Membrane</keyword>
<evidence type="ECO:0000256" key="1">
    <source>
        <dbReference type="SAM" id="Phobius"/>
    </source>
</evidence>
<gene>
    <name evidence="2" type="ORF">DY78_GL002614</name>
</gene>
<feature type="transmembrane region" description="Helical" evidence="1">
    <location>
        <begin position="21"/>
        <end position="43"/>
    </location>
</feature>
<feature type="transmembrane region" description="Helical" evidence="1">
    <location>
        <begin position="49"/>
        <end position="67"/>
    </location>
</feature>
<feature type="transmembrane region" description="Helical" evidence="1">
    <location>
        <begin position="99"/>
        <end position="117"/>
    </location>
</feature>
<dbReference type="EMBL" id="AYGX02000052">
    <property type="protein sequence ID" value="KRO28116.1"/>
    <property type="molecule type" value="Genomic_DNA"/>
</dbReference>
<proteinExistence type="predicted"/>
<dbReference type="AlphaFoldDB" id="A0A0R2NR16"/>
<feature type="transmembrane region" description="Helical" evidence="1">
    <location>
        <begin position="74"/>
        <end position="93"/>
    </location>
</feature>
<keyword evidence="3" id="KW-1185">Reference proteome</keyword>
<evidence type="ECO:0000313" key="3">
    <source>
        <dbReference type="Proteomes" id="UP000050920"/>
    </source>
</evidence>
<evidence type="ECO:0000313" key="2">
    <source>
        <dbReference type="EMBL" id="KRO28116.1"/>
    </source>
</evidence>
<sequence>MDAGGVGMRQYRIMLRFVGSMIALYVGFEYLLNIAVDSLAVNFQPGNEWPAGLMALLLLVELVNLWLDFPTFNKITNGVAAVSVVVSITLAVRIYPTDLLTVVGICVLALIIWWLNFKYKA</sequence>
<name>A0A0R2NR16_9LACO</name>
<dbReference type="Proteomes" id="UP000050920">
    <property type="component" value="Unassembled WGS sequence"/>
</dbReference>
<keyword evidence="1" id="KW-1133">Transmembrane helix</keyword>
<accession>A0A0R2NR16</accession>
<comment type="caution">
    <text evidence="2">The sequence shown here is derived from an EMBL/GenBank/DDBJ whole genome shotgun (WGS) entry which is preliminary data.</text>
</comment>